<keyword evidence="4" id="KW-1185">Reference proteome</keyword>
<keyword evidence="3" id="KW-0378">Hydrolase</keyword>
<evidence type="ECO:0000313" key="3">
    <source>
        <dbReference type="EMBL" id="MCR6096553.1"/>
    </source>
</evidence>
<dbReference type="AlphaFoldDB" id="A0A9Q4B1C1"/>
<dbReference type="GO" id="GO:0004175">
    <property type="term" value="F:endopeptidase activity"/>
    <property type="evidence" value="ECO:0007669"/>
    <property type="project" value="UniProtKB-ARBA"/>
</dbReference>
<gene>
    <name evidence="3" type="ORF">HXA33_08295</name>
</gene>
<protein>
    <submittedName>
        <fullName evidence="3">CPBP family intramembrane metalloprotease</fullName>
    </submittedName>
</protein>
<dbReference type="Pfam" id="PF02517">
    <property type="entry name" value="Rce1-like"/>
    <property type="match status" value="1"/>
</dbReference>
<feature type="domain" description="CAAX prenyl protease 2/Lysostaphin resistance protein A-like" evidence="2">
    <location>
        <begin position="98"/>
        <end position="178"/>
    </location>
</feature>
<dbReference type="GO" id="GO:0008237">
    <property type="term" value="F:metallopeptidase activity"/>
    <property type="evidence" value="ECO:0007669"/>
    <property type="project" value="UniProtKB-KW"/>
</dbReference>
<sequence length="191" mass="21764">MKNQAEIIKHISDKELLINLYATQLIMFIIALFTSWLIAGDIFAIFNVFQLRGDHLLIGLIFGIGIVTFELFLSRILPSSWFDDGGINKRVFSSRHPLHIVLLSAIVAISEEVLFRGVIQSYAGLWVASILFTLIHFRYLANRFLFIFTILLSISLGVLFELTGNLLTVIVAHFIIDCLLGLHIRYFDNKH</sequence>
<reference evidence="3" key="1">
    <citation type="submission" date="2020-06" db="EMBL/GenBank/DDBJ databases">
        <title>Insight into the genomes of haloalkaliphilic bacilli from Kenyan soda lakes.</title>
        <authorList>
            <person name="Mwirichia R."/>
            <person name="Villamizar G.C."/>
            <person name="Poehlein A."/>
            <person name="Mugweru J."/>
            <person name="Kipnyargis A."/>
            <person name="Kiplimo D."/>
            <person name="Orwa P."/>
            <person name="Daniel R."/>
        </authorList>
    </citation>
    <scope>NUCLEOTIDE SEQUENCE</scope>
    <source>
        <strain evidence="3">B1096_S55</strain>
    </source>
</reference>
<keyword evidence="3" id="KW-0482">Metalloprotease</keyword>
<feature type="transmembrane region" description="Helical" evidence="1">
    <location>
        <begin position="55"/>
        <end position="77"/>
    </location>
</feature>
<organism evidence="3 4">
    <name type="scientific">Salipaludibacillus agaradhaerens</name>
    <name type="common">Bacillus agaradhaerens</name>
    <dbReference type="NCBI Taxonomy" id="76935"/>
    <lineage>
        <taxon>Bacteria</taxon>
        <taxon>Bacillati</taxon>
        <taxon>Bacillota</taxon>
        <taxon>Bacilli</taxon>
        <taxon>Bacillales</taxon>
        <taxon>Bacillaceae</taxon>
    </lineage>
</organism>
<proteinExistence type="predicted"/>
<keyword evidence="1" id="KW-0472">Membrane</keyword>
<keyword evidence="3" id="KW-0645">Protease</keyword>
<dbReference type="RefSeq" id="WP_257821130.1">
    <property type="nucleotide sequence ID" value="NZ_JABXYM010000001.1"/>
</dbReference>
<feature type="transmembrane region" description="Helical" evidence="1">
    <location>
        <begin position="166"/>
        <end position="187"/>
    </location>
</feature>
<evidence type="ECO:0000256" key="1">
    <source>
        <dbReference type="SAM" id="Phobius"/>
    </source>
</evidence>
<evidence type="ECO:0000259" key="2">
    <source>
        <dbReference type="Pfam" id="PF02517"/>
    </source>
</evidence>
<keyword evidence="1" id="KW-1133">Transmembrane helix</keyword>
<accession>A0A9Q4B1C1</accession>
<feature type="transmembrane region" description="Helical" evidence="1">
    <location>
        <begin position="98"/>
        <end position="115"/>
    </location>
</feature>
<name>A0A9Q4B1C1_SALAG</name>
<evidence type="ECO:0000313" key="4">
    <source>
        <dbReference type="Proteomes" id="UP001057753"/>
    </source>
</evidence>
<comment type="caution">
    <text evidence="3">The sequence shown here is derived from an EMBL/GenBank/DDBJ whole genome shotgun (WGS) entry which is preliminary data.</text>
</comment>
<dbReference type="Proteomes" id="UP001057753">
    <property type="component" value="Unassembled WGS sequence"/>
</dbReference>
<dbReference type="EMBL" id="JABXYM010000001">
    <property type="protein sequence ID" value="MCR6096553.1"/>
    <property type="molecule type" value="Genomic_DNA"/>
</dbReference>
<dbReference type="GO" id="GO:0080120">
    <property type="term" value="P:CAAX-box protein maturation"/>
    <property type="evidence" value="ECO:0007669"/>
    <property type="project" value="UniProtKB-ARBA"/>
</dbReference>
<keyword evidence="1" id="KW-0812">Transmembrane</keyword>
<feature type="transmembrane region" description="Helical" evidence="1">
    <location>
        <begin position="21"/>
        <end position="49"/>
    </location>
</feature>
<feature type="transmembrane region" description="Helical" evidence="1">
    <location>
        <begin position="144"/>
        <end position="160"/>
    </location>
</feature>
<dbReference type="InterPro" id="IPR003675">
    <property type="entry name" value="Rce1/LyrA-like_dom"/>
</dbReference>